<evidence type="ECO:0000313" key="1">
    <source>
        <dbReference type="EMBL" id="MDQ0337462.1"/>
    </source>
</evidence>
<protein>
    <submittedName>
        <fullName evidence="1">GAF domain-containing protein</fullName>
    </submittedName>
</protein>
<dbReference type="EMBL" id="JAUSUQ010000001">
    <property type="protein sequence ID" value="MDQ0337462.1"/>
    <property type="molecule type" value="Genomic_DNA"/>
</dbReference>
<gene>
    <name evidence="1" type="ORF">J2S00_000232</name>
</gene>
<dbReference type="InterPro" id="IPR029016">
    <property type="entry name" value="GAF-like_dom_sf"/>
</dbReference>
<accession>A0ABU0CM17</accession>
<name>A0ABU0CM17_9BACI</name>
<sequence>MGNADRVDELFTLKTIAETLNQCVDLDEMLPSVLEKLLQVTELKTGWIFLVKDRPHYSCVADHCLPPALE</sequence>
<reference evidence="1 2" key="1">
    <citation type="submission" date="2023-07" db="EMBL/GenBank/DDBJ databases">
        <title>Genomic Encyclopedia of Type Strains, Phase IV (KMG-IV): sequencing the most valuable type-strain genomes for metagenomic binning, comparative biology and taxonomic classification.</title>
        <authorList>
            <person name="Goeker M."/>
        </authorList>
    </citation>
    <scope>NUCLEOTIDE SEQUENCE [LARGE SCALE GENOMIC DNA]</scope>
    <source>
        <strain evidence="1 2">DSM 17740</strain>
    </source>
</reference>
<dbReference type="RefSeq" id="WP_307334619.1">
    <property type="nucleotide sequence ID" value="NZ_JAUSUQ010000001.1"/>
</dbReference>
<dbReference type="Proteomes" id="UP001232445">
    <property type="component" value="Unassembled WGS sequence"/>
</dbReference>
<evidence type="ECO:0000313" key="2">
    <source>
        <dbReference type="Proteomes" id="UP001232445"/>
    </source>
</evidence>
<dbReference type="Gene3D" id="3.30.450.40">
    <property type="match status" value="1"/>
</dbReference>
<keyword evidence="2" id="KW-1185">Reference proteome</keyword>
<comment type="caution">
    <text evidence="1">The sequence shown here is derived from an EMBL/GenBank/DDBJ whole genome shotgun (WGS) entry which is preliminary data.</text>
</comment>
<organism evidence="1 2">
    <name type="scientific">Caldalkalibacillus uzonensis</name>
    <dbReference type="NCBI Taxonomy" id="353224"/>
    <lineage>
        <taxon>Bacteria</taxon>
        <taxon>Bacillati</taxon>
        <taxon>Bacillota</taxon>
        <taxon>Bacilli</taxon>
        <taxon>Bacillales</taxon>
        <taxon>Bacillaceae</taxon>
        <taxon>Caldalkalibacillus</taxon>
    </lineage>
</organism>
<dbReference type="SUPFAM" id="SSF55781">
    <property type="entry name" value="GAF domain-like"/>
    <property type="match status" value="1"/>
</dbReference>
<proteinExistence type="predicted"/>